<protein>
    <submittedName>
        <fullName evidence="2">Predicted transcription regulator containing HTH domain</fullName>
    </submittedName>
</protein>
<dbReference type="PROSITE" id="PS50943">
    <property type="entry name" value="HTH_CROC1"/>
    <property type="match status" value="1"/>
</dbReference>
<reference evidence="2 3" key="1">
    <citation type="journal article" date="2014" name="Nat. Commun.">
        <title>Physiological and genomic features of highly alkaliphilic hydrogen-utilizing Betaproteobacteria from a continental serpentinizing site.</title>
        <authorList>
            <person name="Suzuki S."/>
            <person name="Kuenen J.G."/>
            <person name="Schipper K."/>
            <person name="van der Velde S."/>
            <person name="Ishii S."/>
            <person name="Wu A."/>
            <person name="Sorokin D.Y."/>
            <person name="Tenney A."/>
            <person name="Meng X.Y."/>
            <person name="Morrill P.L."/>
            <person name="Kamagata Y."/>
            <person name="Muyzer G."/>
            <person name="Nealson K.H."/>
        </authorList>
    </citation>
    <scope>NUCLEOTIDE SEQUENCE [LARGE SCALE GENOMIC DNA]</scope>
    <source>
        <strain evidence="2 3">A1</strain>
    </source>
</reference>
<dbReference type="Proteomes" id="UP000067461">
    <property type="component" value="Chromosome"/>
</dbReference>
<dbReference type="Gene3D" id="1.10.260.40">
    <property type="entry name" value="lambda repressor-like DNA-binding domains"/>
    <property type="match status" value="1"/>
</dbReference>
<dbReference type="KEGG" id="cbaa:SRAA_0093"/>
<organism evidence="2 3">
    <name type="scientific">Serpentinimonas raichei</name>
    <dbReference type="NCBI Taxonomy" id="1458425"/>
    <lineage>
        <taxon>Bacteria</taxon>
        <taxon>Pseudomonadati</taxon>
        <taxon>Pseudomonadota</taxon>
        <taxon>Betaproteobacteria</taxon>
        <taxon>Burkholderiales</taxon>
        <taxon>Comamonadaceae</taxon>
        <taxon>Serpentinimonas</taxon>
    </lineage>
</organism>
<dbReference type="GO" id="GO:0006355">
    <property type="term" value="P:regulation of DNA-templated transcription"/>
    <property type="evidence" value="ECO:0007669"/>
    <property type="project" value="InterPro"/>
</dbReference>
<name>A0A060NGD3_9BURK</name>
<dbReference type="HOGENOM" id="CLU_125852_3_1_4"/>
<gene>
    <name evidence="2" type="ORF">SRAA_0093</name>
</gene>
<dbReference type="Pfam" id="PF01381">
    <property type="entry name" value="HTH_3"/>
    <property type="match status" value="1"/>
</dbReference>
<dbReference type="PANTHER" id="PTHR40455:SF1">
    <property type="entry name" value="ANTITOXIN HIGA"/>
    <property type="match status" value="1"/>
</dbReference>
<keyword evidence="3" id="KW-1185">Reference proteome</keyword>
<evidence type="ECO:0000313" key="2">
    <source>
        <dbReference type="EMBL" id="BAO79947.1"/>
    </source>
</evidence>
<evidence type="ECO:0000313" key="3">
    <source>
        <dbReference type="Proteomes" id="UP000067461"/>
    </source>
</evidence>
<dbReference type="InterPro" id="IPR039060">
    <property type="entry name" value="Antitox_HigA"/>
</dbReference>
<dbReference type="RefSeq" id="WP_034109967.1">
    <property type="nucleotide sequence ID" value="NZ_AP014568.1"/>
</dbReference>
<dbReference type="OrthoDB" id="9796786at2"/>
<dbReference type="STRING" id="1458425.SRAA_0093"/>
<dbReference type="SUPFAM" id="SSF47413">
    <property type="entry name" value="lambda repressor-like DNA-binding domains"/>
    <property type="match status" value="1"/>
</dbReference>
<dbReference type="InterPro" id="IPR001387">
    <property type="entry name" value="Cro/C1-type_HTH"/>
</dbReference>
<dbReference type="GO" id="GO:0001046">
    <property type="term" value="F:core promoter sequence-specific DNA binding"/>
    <property type="evidence" value="ECO:0007669"/>
    <property type="project" value="TreeGrafter"/>
</dbReference>
<dbReference type="AlphaFoldDB" id="A0A060NGD3"/>
<dbReference type="CDD" id="cd00093">
    <property type="entry name" value="HTH_XRE"/>
    <property type="match status" value="1"/>
</dbReference>
<accession>A0A060NGD3</accession>
<dbReference type="PANTHER" id="PTHR40455">
    <property type="entry name" value="ANTITOXIN HIGA"/>
    <property type="match status" value="1"/>
</dbReference>
<feature type="domain" description="HTH cro/C1-type" evidence="1">
    <location>
        <begin position="84"/>
        <end position="136"/>
    </location>
</feature>
<evidence type="ECO:0000259" key="1">
    <source>
        <dbReference type="PROSITE" id="PS50943"/>
    </source>
</evidence>
<dbReference type="SMART" id="SM00530">
    <property type="entry name" value="HTH_XRE"/>
    <property type="match status" value="1"/>
</dbReference>
<dbReference type="InterPro" id="IPR010982">
    <property type="entry name" value="Lambda_DNA-bd_dom_sf"/>
</dbReference>
<dbReference type="EMBL" id="AP014568">
    <property type="protein sequence ID" value="BAO79947.1"/>
    <property type="molecule type" value="Genomic_DNA"/>
</dbReference>
<proteinExistence type="predicted"/>
<sequence>MNAHIDIKHLLPAWEQFRTTTNIAPIRDEAHYARMSAMLDALLDETQGDENHPAMDLVEIVGDLIEDYEAAHHPLPETTGVQALKFLMEQHGLKQSELAEIGSQGVVSEILTGKRELNIRQVRALSQRFGVSATTFV</sequence>